<keyword evidence="6 10" id="KW-1133">Transmembrane helix</keyword>
<dbReference type="InterPro" id="IPR022813">
    <property type="entry name" value="SecD/SecF_arch_bac"/>
</dbReference>
<dbReference type="GO" id="GO:0015450">
    <property type="term" value="F:protein-transporting ATPase activity"/>
    <property type="evidence" value="ECO:0007669"/>
    <property type="project" value="InterPro"/>
</dbReference>
<dbReference type="PANTHER" id="PTHR30081:SF8">
    <property type="entry name" value="PROTEIN TRANSLOCASE SUBUNIT SECF"/>
    <property type="match status" value="1"/>
</dbReference>
<protein>
    <recommendedName>
        <fullName evidence="10">Protein-export membrane protein SecF</fullName>
    </recommendedName>
</protein>
<keyword evidence="7 10" id="KW-0811">Translocation</keyword>
<dbReference type="InterPro" id="IPR022645">
    <property type="entry name" value="SecD/SecF_bac"/>
</dbReference>
<evidence type="ECO:0000256" key="5">
    <source>
        <dbReference type="ARBA" id="ARBA00022927"/>
    </source>
</evidence>
<dbReference type="Gene3D" id="1.20.1640.10">
    <property type="entry name" value="Multidrug efflux transporter AcrB transmembrane domain"/>
    <property type="match status" value="1"/>
</dbReference>
<reference evidence="12 13" key="1">
    <citation type="submission" date="2016-11" db="EMBL/GenBank/DDBJ databases">
        <title>Mixed transmission modes and dynamic genome evolution in an obligate animal-bacterial symbiosis.</title>
        <authorList>
            <person name="Russell S.L."/>
            <person name="Corbett-Detig R.B."/>
            <person name="Cavanaugh C.M."/>
        </authorList>
    </citation>
    <scope>NUCLEOTIDE SEQUENCE [LARGE SCALE GENOMIC DNA]</scope>
    <source>
        <strain evidence="12">Se-Cadez</strain>
    </source>
</reference>
<proteinExistence type="inferred from homology"/>
<dbReference type="HAMAP" id="MF_01464_B">
    <property type="entry name" value="SecF_B"/>
    <property type="match status" value="1"/>
</dbReference>
<name>A0A1T2KTK3_9GAMM</name>
<dbReference type="InterPro" id="IPR055344">
    <property type="entry name" value="SecD_SecF_C_bact"/>
</dbReference>
<keyword evidence="4 10" id="KW-0812">Transmembrane</keyword>
<feature type="transmembrane region" description="Helical" evidence="10">
    <location>
        <begin position="266"/>
        <end position="294"/>
    </location>
</feature>
<sequence>MQIFKTNTKIDFMGKRKLAMILSISVILIAIGSVFVRGLSLGIDFTGGTLVEVGYGEPVELAKVREALAAGNFPDATVQHFGTSKDVLVRLAPQEELSSAQLSNQAFTALSQAAGEGEIDLRRVEFVGPQVGEELTEDGGLAMLYALIGILIYVALRFEYRFALGSIIALVHDVLLTIGIFSLFQIEFDLTVLAAILAVIGYSLNDTIVVYDRIRENFRKMRKGTSEEVINASLNQTLSRTLVTSLTTLLVLMALFVFGGEIIHGFALALIIGVLVGTYSSIYVASTAVLMLGISKADLMPPKKEGAEVEEVQP</sequence>
<evidence type="ECO:0000256" key="1">
    <source>
        <dbReference type="ARBA" id="ARBA00004651"/>
    </source>
</evidence>
<keyword evidence="3 10" id="KW-1003">Cell membrane</keyword>
<feature type="transmembrane region" description="Helical" evidence="10">
    <location>
        <begin position="190"/>
        <end position="211"/>
    </location>
</feature>
<dbReference type="GO" id="GO:0065002">
    <property type="term" value="P:intracellular protein transmembrane transport"/>
    <property type="evidence" value="ECO:0007669"/>
    <property type="project" value="UniProtKB-UniRule"/>
</dbReference>
<keyword evidence="8 10" id="KW-0472">Membrane</keyword>
<dbReference type="AlphaFoldDB" id="A0A1T2KTK3"/>
<keyword evidence="13" id="KW-1185">Reference proteome</keyword>
<dbReference type="InterPro" id="IPR048634">
    <property type="entry name" value="SecD_SecF_C"/>
</dbReference>
<evidence type="ECO:0000256" key="3">
    <source>
        <dbReference type="ARBA" id="ARBA00022475"/>
    </source>
</evidence>
<evidence type="ECO:0000259" key="11">
    <source>
        <dbReference type="Pfam" id="PF02355"/>
    </source>
</evidence>
<evidence type="ECO:0000313" key="13">
    <source>
        <dbReference type="Proteomes" id="UP000190896"/>
    </source>
</evidence>
<dbReference type="GO" id="GO:0043952">
    <property type="term" value="P:protein transport by the Sec complex"/>
    <property type="evidence" value="ECO:0007669"/>
    <property type="project" value="UniProtKB-UniRule"/>
</dbReference>
<evidence type="ECO:0000256" key="4">
    <source>
        <dbReference type="ARBA" id="ARBA00022692"/>
    </source>
</evidence>
<dbReference type="Pfam" id="PF02355">
    <property type="entry name" value="SecD_SecF_C"/>
    <property type="match status" value="1"/>
</dbReference>
<evidence type="ECO:0000313" key="12">
    <source>
        <dbReference type="EMBL" id="OOZ36183.1"/>
    </source>
</evidence>
<accession>A0A1T2KTK3</accession>
<dbReference type="InterPro" id="IPR005665">
    <property type="entry name" value="SecF_bac"/>
</dbReference>
<evidence type="ECO:0000256" key="2">
    <source>
        <dbReference type="ARBA" id="ARBA00022448"/>
    </source>
</evidence>
<feature type="transmembrane region" description="Helical" evidence="10">
    <location>
        <begin position="163"/>
        <end position="184"/>
    </location>
</feature>
<keyword evidence="5 10" id="KW-0653">Protein transport</keyword>
<dbReference type="FunFam" id="1.20.1640.10:FF:000006">
    <property type="entry name" value="Protein-export membrane protein SecF"/>
    <property type="match status" value="1"/>
</dbReference>
<dbReference type="RefSeq" id="WP_078487586.1">
    <property type="nucleotide sequence ID" value="NZ_MPRJ01000051.1"/>
</dbReference>
<dbReference type="NCBIfam" id="TIGR00966">
    <property type="entry name" value="transloc_SecF"/>
    <property type="match status" value="1"/>
</dbReference>
<evidence type="ECO:0000256" key="8">
    <source>
        <dbReference type="ARBA" id="ARBA00023136"/>
    </source>
</evidence>
<dbReference type="NCBIfam" id="TIGR00916">
    <property type="entry name" value="2A0604s01"/>
    <property type="match status" value="1"/>
</dbReference>
<dbReference type="OrthoDB" id="9774769at2"/>
<comment type="subcellular location">
    <subcellularLocation>
        <location evidence="1 10">Cell membrane</location>
        <topology evidence="1 10">Multi-pass membrane protein</topology>
    </subcellularLocation>
</comment>
<evidence type="ECO:0000256" key="10">
    <source>
        <dbReference type="HAMAP-Rule" id="MF_01464"/>
    </source>
</evidence>
<feature type="transmembrane region" description="Helical" evidence="10">
    <location>
        <begin position="21"/>
        <end position="43"/>
    </location>
</feature>
<dbReference type="PANTHER" id="PTHR30081">
    <property type="entry name" value="PROTEIN-EXPORT MEMBRANE PROTEIN SEC"/>
    <property type="match status" value="1"/>
</dbReference>
<dbReference type="GO" id="GO:0005886">
    <property type="term" value="C:plasma membrane"/>
    <property type="evidence" value="ECO:0007669"/>
    <property type="project" value="UniProtKB-SubCell"/>
</dbReference>
<gene>
    <name evidence="10" type="primary">secF</name>
    <name evidence="12" type="ORF">BOW51_08460</name>
</gene>
<feature type="transmembrane region" description="Helical" evidence="10">
    <location>
        <begin position="242"/>
        <end position="260"/>
    </location>
</feature>
<evidence type="ECO:0000256" key="9">
    <source>
        <dbReference type="ARBA" id="ARBA00060763"/>
    </source>
</evidence>
<comment type="similarity">
    <text evidence="9 10">Belongs to the SecD/SecF family. SecF subfamily.</text>
</comment>
<feature type="domain" description="Protein export membrane protein SecD/SecF C-terminal" evidence="11">
    <location>
        <begin position="113"/>
        <end position="292"/>
    </location>
</feature>
<organism evidence="12 13">
    <name type="scientific">Solemya velesiana gill symbiont</name>
    <dbReference type="NCBI Taxonomy" id="1918948"/>
    <lineage>
        <taxon>Bacteria</taxon>
        <taxon>Pseudomonadati</taxon>
        <taxon>Pseudomonadota</taxon>
        <taxon>Gammaproteobacteria</taxon>
        <taxon>sulfur-oxidizing symbionts</taxon>
    </lineage>
</organism>
<comment type="subunit">
    <text evidence="10">Forms a complex with SecD. Part of the essential Sec protein translocation apparatus which comprises SecA, SecYEG and auxiliary proteins SecDF-YajC and YidC.</text>
</comment>
<dbReference type="PRINTS" id="PR01755">
    <property type="entry name" value="SECFTRNLCASE"/>
</dbReference>
<keyword evidence="2 10" id="KW-0813">Transport</keyword>
<dbReference type="Pfam" id="PF07549">
    <property type="entry name" value="Sec_GG"/>
    <property type="match status" value="1"/>
</dbReference>
<comment type="caution">
    <text evidence="12">The sequence shown here is derived from an EMBL/GenBank/DDBJ whole genome shotgun (WGS) entry which is preliminary data.</text>
</comment>
<dbReference type="Proteomes" id="UP000190896">
    <property type="component" value="Unassembled WGS sequence"/>
</dbReference>
<dbReference type="SUPFAM" id="SSF82866">
    <property type="entry name" value="Multidrug efflux transporter AcrB transmembrane domain"/>
    <property type="match status" value="1"/>
</dbReference>
<evidence type="ECO:0000256" key="6">
    <source>
        <dbReference type="ARBA" id="ARBA00022989"/>
    </source>
</evidence>
<dbReference type="EMBL" id="MPRJ01000051">
    <property type="protein sequence ID" value="OOZ36183.1"/>
    <property type="molecule type" value="Genomic_DNA"/>
</dbReference>
<dbReference type="GO" id="GO:0006605">
    <property type="term" value="P:protein targeting"/>
    <property type="evidence" value="ECO:0007669"/>
    <property type="project" value="UniProtKB-UniRule"/>
</dbReference>
<evidence type="ECO:0000256" key="7">
    <source>
        <dbReference type="ARBA" id="ARBA00023010"/>
    </source>
</evidence>
<dbReference type="InterPro" id="IPR022646">
    <property type="entry name" value="SecD/SecF_CS"/>
</dbReference>
<comment type="function">
    <text evidence="10">Part of the Sec protein translocase complex. Interacts with the SecYEG preprotein conducting channel. SecDF uses the proton motive force (PMF) to complete protein translocation after the ATP-dependent function of SecA.</text>
</comment>
<feature type="transmembrane region" description="Helical" evidence="10">
    <location>
        <begin position="139"/>
        <end position="156"/>
    </location>
</feature>